<reference evidence="1 2" key="1">
    <citation type="submission" date="2019-04" db="EMBL/GenBank/DDBJ databases">
        <title>An improved genome assembly and genetic linkage map for asparagus bean, Vigna unguiculata ssp. sesquipedialis.</title>
        <authorList>
            <person name="Xia Q."/>
            <person name="Zhang R."/>
            <person name="Dong Y."/>
        </authorList>
    </citation>
    <scope>NUCLEOTIDE SEQUENCE [LARGE SCALE GENOMIC DNA]</scope>
    <source>
        <tissue evidence="1">Leaf</tissue>
    </source>
</reference>
<proteinExistence type="predicted"/>
<evidence type="ECO:0000313" key="2">
    <source>
        <dbReference type="Proteomes" id="UP000501690"/>
    </source>
</evidence>
<sequence length="150" mass="16860">MKGLAVGNRPTRRRKPFGSILTFCALWDDSDRRESWFQLNCAIAEVAILAWLRGCDGSVILEGDSLDSESNMYAWCLAVESVPPGDRCRAVRDEVLGAWRYVFSAKRFGGMMRLALELGIGVKHVAFLELWLGMTSLELSSGWRMNTRNP</sequence>
<accession>A0A4D6ND85</accession>
<dbReference type="EMBL" id="CP039354">
    <property type="protein sequence ID" value="QCE10714.1"/>
    <property type="molecule type" value="Genomic_DNA"/>
</dbReference>
<name>A0A4D6ND85_VIGUN</name>
<evidence type="ECO:0000313" key="1">
    <source>
        <dbReference type="EMBL" id="QCE10714.1"/>
    </source>
</evidence>
<dbReference type="AlphaFoldDB" id="A0A4D6ND85"/>
<protein>
    <submittedName>
        <fullName evidence="1">Uncharacterized protein</fullName>
    </submittedName>
</protein>
<gene>
    <name evidence="1" type="ORF">DEO72_LG10g1945</name>
</gene>
<keyword evidence="2" id="KW-1185">Reference proteome</keyword>
<dbReference type="Proteomes" id="UP000501690">
    <property type="component" value="Linkage Group LG10"/>
</dbReference>
<organism evidence="1 2">
    <name type="scientific">Vigna unguiculata</name>
    <name type="common">Cowpea</name>
    <dbReference type="NCBI Taxonomy" id="3917"/>
    <lineage>
        <taxon>Eukaryota</taxon>
        <taxon>Viridiplantae</taxon>
        <taxon>Streptophyta</taxon>
        <taxon>Embryophyta</taxon>
        <taxon>Tracheophyta</taxon>
        <taxon>Spermatophyta</taxon>
        <taxon>Magnoliopsida</taxon>
        <taxon>eudicotyledons</taxon>
        <taxon>Gunneridae</taxon>
        <taxon>Pentapetalae</taxon>
        <taxon>rosids</taxon>
        <taxon>fabids</taxon>
        <taxon>Fabales</taxon>
        <taxon>Fabaceae</taxon>
        <taxon>Papilionoideae</taxon>
        <taxon>50 kb inversion clade</taxon>
        <taxon>NPAAA clade</taxon>
        <taxon>indigoferoid/millettioid clade</taxon>
        <taxon>Phaseoleae</taxon>
        <taxon>Vigna</taxon>
    </lineage>
</organism>